<reference evidence="1" key="2">
    <citation type="submission" date="2021-12" db="EMBL/GenBank/DDBJ databases">
        <title>Resequencing data analysis of finger millet.</title>
        <authorList>
            <person name="Hatakeyama M."/>
            <person name="Aluri S."/>
            <person name="Balachadran M.T."/>
            <person name="Sivarajan S.R."/>
            <person name="Poveda L."/>
            <person name="Shimizu-Inatsugi R."/>
            <person name="Schlapbach R."/>
            <person name="Sreeman S.M."/>
            <person name="Shimizu K.K."/>
        </authorList>
    </citation>
    <scope>NUCLEOTIDE SEQUENCE</scope>
</reference>
<dbReference type="Proteomes" id="UP001054889">
    <property type="component" value="Unassembled WGS sequence"/>
</dbReference>
<comment type="caution">
    <text evidence="1">The sequence shown here is derived from an EMBL/GenBank/DDBJ whole genome shotgun (WGS) entry which is preliminary data.</text>
</comment>
<sequence>MLTTGSTTSSSLLARHHIPGLLGPAAMVSTAASCPTITLDLTSSSPAAGAAGIMHASSPYAYDSTKALPAAWTSGYPALYGAGSHLQSSSYFAAKTNTPAMMGHLFAGLQRPDQLYGLQGQPSSSSSFLQRTASLGQAAPVVTDTLAKAITSDPGFQSVLAAVITSYMGRGGQGEPAQNHK</sequence>
<gene>
    <name evidence="1" type="primary">ga23219</name>
    <name evidence="1" type="ORF">PR202_ga23219</name>
</gene>
<dbReference type="EMBL" id="BQKI01000012">
    <property type="protein sequence ID" value="GJN05578.1"/>
    <property type="molecule type" value="Genomic_DNA"/>
</dbReference>
<protein>
    <submittedName>
        <fullName evidence="1">Uncharacterized protein</fullName>
    </submittedName>
</protein>
<keyword evidence="2" id="KW-1185">Reference proteome</keyword>
<organism evidence="1 2">
    <name type="scientific">Eleusine coracana subsp. coracana</name>
    <dbReference type="NCBI Taxonomy" id="191504"/>
    <lineage>
        <taxon>Eukaryota</taxon>
        <taxon>Viridiplantae</taxon>
        <taxon>Streptophyta</taxon>
        <taxon>Embryophyta</taxon>
        <taxon>Tracheophyta</taxon>
        <taxon>Spermatophyta</taxon>
        <taxon>Magnoliopsida</taxon>
        <taxon>Liliopsida</taxon>
        <taxon>Poales</taxon>
        <taxon>Poaceae</taxon>
        <taxon>PACMAD clade</taxon>
        <taxon>Chloridoideae</taxon>
        <taxon>Cynodonteae</taxon>
        <taxon>Eleusininae</taxon>
        <taxon>Eleusine</taxon>
    </lineage>
</organism>
<evidence type="ECO:0000313" key="2">
    <source>
        <dbReference type="Proteomes" id="UP001054889"/>
    </source>
</evidence>
<proteinExistence type="predicted"/>
<evidence type="ECO:0000313" key="1">
    <source>
        <dbReference type="EMBL" id="GJN05578.1"/>
    </source>
</evidence>
<reference evidence="1" key="1">
    <citation type="journal article" date="2018" name="DNA Res.">
        <title>Multiple hybrid de novo genome assembly of finger millet, an orphan allotetraploid crop.</title>
        <authorList>
            <person name="Hatakeyama M."/>
            <person name="Aluri S."/>
            <person name="Balachadran M.T."/>
            <person name="Sivarajan S.R."/>
            <person name="Patrignani A."/>
            <person name="Gruter S."/>
            <person name="Poveda L."/>
            <person name="Shimizu-Inatsugi R."/>
            <person name="Baeten J."/>
            <person name="Francoijs K.J."/>
            <person name="Nataraja K.N."/>
            <person name="Reddy Y.A.N."/>
            <person name="Phadnis S."/>
            <person name="Ravikumar R.L."/>
            <person name="Schlapbach R."/>
            <person name="Sreeman S.M."/>
            <person name="Shimizu K.K."/>
        </authorList>
    </citation>
    <scope>NUCLEOTIDE SEQUENCE</scope>
</reference>
<dbReference type="AlphaFoldDB" id="A0AAV5D3P2"/>
<accession>A0AAV5D3P2</accession>
<name>A0AAV5D3P2_ELECO</name>